<dbReference type="GO" id="GO:0005509">
    <property type="term" value="F:calcium ion binding"/>
    <property type="evidence" value="ECO:0007669"/>
    <property type="project" value="InterPro"/>
</dbReference>
<dbReference type="Gene3D" id="3.40.390.10">
    <property type="entry name" value="Collagenase (Catalytic Domain)"/>
    <property type="match status" value="1"/>
</dbReference>
<dbReference type="GO" id="GO:0008237">
    <property type="term" value="F:metallopeptidase activity"/>
    <property type="evidence" value="ECO:0007669"/>
    <property type="project" value="InterPro"/>
</dbReference>
<organism evidence="3 4">
    <name type="scientific">Stieleria bergensis</name>
    <dbReference type="NCBI Taxonomy" id="2528025"/>
    <lineage>
        <taxon>Bacteria</taxon>
        <taxon>Pseudomonadati</taxon>
        <taxon>Planctomycetota</taxon>
        <taxon>Planctomycetia</taxon>
        <taxon>Pirellulales</taxon>
        <taxon>Pirellulaceae</taxon>
        <taxon>Stieleria</taxon>
    </lineage>
</organism>
<sequence length="6051" mass="644377">MSFRRIGSRLSQISKRRNEKKRQRSKATARQNLVQKLEDRNLLAGPELIAIRPDAGALLEDGDVLKTAPRDFNLLFRGGADLDESSISSNSVQLVRSGGDGTFSDGNEIDVAMGYIGLQEPGQDDVTNLQQIVFRPASDAAFNANDPAVAMPDDWYQIRIVGTGANPLQNRGSEAFNDGLDLVQSFRLDRGAQVVSVIPQPISRDGNGNLQQASNEIVVHFDDQPLDQEQAEDPKFYRLTNTEVSETSVDDTTILPQTVSYDSNTNTATLTFAQDIPEGTFRLDIGQPLADDNLQSNAVQVGTLFAGQTFVDNSFLGDASGVSDDATDVDYYEVNVLPGDDLSIGLFPSSAELQLEVVLTNQSGVEIATAGATAPGAVLNYLAGGLAGGNYFLQVRSVGAASTGAYRLDLSTTGTNVSTNNSNSSTQSATQLGTLGKTTVQFSRSINNSGLPNVLLPPGANDEPGHRNLVENDDHVNSSSEGIGPVAPQAIQTRYYYFPDTLGDDPLGNPYPNLITESEKQIARQIFEIYAKYSGWEFIEAVPSNGPTQGGRLAVGKGDTRSIVPDDDPNGGTSWGGPGFVVMNGNVWDNSNRFFGDSFTNVLIHELGHALELPHAYGLPATMGQQSYLNGAAVYPGDHDLAHIRRQQPLSGNDIDLYQFDVSEPGTLELETFAERLSNPSLLNSALQLFRQDALTGELELVAQNDQYFGSDSYISVPVNAGTYFVGVSSTGNTNYDPQVENSGSNGSTQGDYELRLSFSASSLNGSLTDTSGTALDGDQDGAPGGVHRFWFQSSDTDTSIYVDKTNLANNQTGSTSNPFSRISDALTAAGSRLVIPSDGGDLSGESFTIDDGFGQITFTFGGGTTPINPTSDSAADIATAIQAAINGSALNGVTATIEGRVVQLSGVNDLDLEDSPTLLNTPNLVQIVGNGGLDGNVDTIADNQPYLIGDDVSGFPLEDGADFLVPQGVTAMLHAGALLKMRKANLDAGTSSAQVSRKGSAIQILGTPERSVFLRSYHDDTAGGNSDGLNITVRSGDFGGIVMRDDSDLEDHGIFLNHINHADIKHGGGKVVVESEEAVYNPVNIIDARPTVSFNYIWQSADSAMSATPNSFAESFYTSAGVDRIGPDIDGNYLRRNTIDGLYIRVSTEFGSSIEKLTESARFDDTSITHILTENLLIDGAAGGPVEVPGGALQARIAGRLTIDPGTVLKLSDARIETERGAGALIAEGTVNRPIVFTSLGDDRFGGSGSFDSNNTPNSSPNAGDWGGLYFGHMTSASLDHAIIAYGGGLSPIEGGDATFGAIEIHQAWARIANTEIYGNGSGADNSNRGGRGPNSGAAIYIRGAQPILVDNIVRDNASDAMTINANAMRFENMRDPGRATGLIDRYAQFDDNRGPLIRLNALENNQTNGLEIIGQTLTTETVWDDTDIVHVLRNEIVVGNHHTYSGLTLQSSNTESLIVKLAGNNAGFTATGKPLDIHDRIGGTVHVLGAVGHPVVLTHLSDDSVGAGYTPSGAVAYNTNNSANPSTGNSGGWRGLRFDEFSNDRNVAIERELENPLTTGNDINDSTYTSQFLGTLAPDETGGDETRRLGFEVNGFISPDDSTDGDVYSFEATPGTGVWLDIDRTDMTLDAVIEVLSPTGTVLARSIQNGVTGALSDNEIAGELDESNLTQNPVLGVDHYSSNIRDPGMFYQLPGSSASGTYFVRISSLDGESSGEYSLQIRARQVQEFPGSTVRYADIRYASTGIDVRGLPAHSLLTGDAGELNNGGNNTAGGAEQLVNLLETDLAAINLGGSLSSHGDVDFYRFEVAQVDADNYGSDPRGLRDNTVGVVFDIDYSAGAVRGDTTIAVFNSNLELIYIGRDSNIADDQSEIEDLRGGSLSVKDAYIGPVHLSTTAEGNNNYFVAVMSSGTIPATLNGVFNRGGDALTRLEPVNSVERVIEDHIGSQGYVSNGEEHLPTGGALLDVETSLELDTHVTPFTFSDVALYLTTDVLNADTDALYTVDPFTGGEVTTVAGDFGGAVNSYTPNSRNDYQDIVMRSDGTLWAYQRVADNINQVGNLVQLNPDDGSVISSQADNIPSSAQPTVSNNDFSELATTDWVDALAWERNGTNNYDLYYSVRENSTDNLDLETESWRGGITENSKLYRANPNNGSAAEAANQPWGEKGDIQPNGVTFASRTISVSDANAPSAQVRIESKVPGSNGEFTLQINENDIGNNSVSVNRTTGTLTLNIDNNPNPTAGAIASLINNSAEVRKYFTANVTTQTGFAGAGEQEDTDGALALQSGPSTSASDGSVNAANGLAGPLEGRVTGLAFGGFSSGSLFGVTRAGEFLEINKGSGQVQRRFDFGLTSYGELEFEGLALGPQNVEGGRLKDVLFAVTRSGEMFAIDLDAVNAATDLSDAAQIEGILRTEFDSTGDGLADATSINLGRGNAVGLAFSPLDFNLWHTSNHRGNNPGHGINAAPDDTRAASSGGTSLYFGLEQYQNNTTEGSDYNQFDVNRQYGILTAAYHQDLTSNPVIGDNINLPGGGYGTMTTNTFSLADWDYHDRPTLYFNYFLDTDTGDGDTQEIDRARVFISEDGGDWELLTTNNTGELPSFLSQFSDAGKNRPVRPVDLRESDENQLRQVLHDGTGQWRQARVDLSSYAKTEDNANRGDLRLRFEFSTAGTTPEGGFGTVGELTNNNRSVRSNNNNHEGFFIDDIIIGFAERGEMVTGANSDAGTTTVPVDPSGFNNPAFGQYQLEIRRTEDEYITEPGSPNYSVTSVFDTNVQHIVESSTVNPNSSEIDADRNRERAQGMLILESNFIRDSATVGINIEPGVTEAGGNVPHVGPVIQFPQLNAERLVPGVVVENNVIVGGDGVRFAGANGTNPNLPVPQARIVNNTFVGADQTGIGINVSGQASPTIMNNVFNDLNRGITNGGTGSVIRTNFFQDNANNGNAGTVVLQGGNGDPLFIDRANGNYILVSSSLAVDSSQEVEQDRLNYVNFKRELGIPESPIFAPDRDIYGQLRVDSSAGPGGNGNFVDRGATDVSDFEAPFAFLLNPVDNDIQGADLDPELTTVMVADPIVENFRIQLGDGPDPSSPFEGTGVNGLTVLNTNDPTVAETALTITRNGVPLEQGIDYSIAFNELIGELRITPLATLWERSSIYIVTLNNDQIADKAGNHLRSNQVDGETRFTIIIPPVEIDFGDAPDTYRTLNESNGARHISPDRPDVFLGTEFDSNEDGQPGPNADGDDNDLLDDDDGLSVGSFVGDVTTTGLFLVDQTLDGTVSPADVVAFLNRNDAAGAILPIVVTGGGVLDAWVDFNADGDFLDPGEKIITGRTMAEGVNQVRVFTPPNAVPGMTYARFRLSDEGITRPDGMALGGEVEDYHVNIVNVDVPVPQDDSYSVSEDNVLVVDGGENQSLFDNGEDSIPDDQYLSPEVVIDAPFDEITGLYRTQFGHVRLDDAAQAHFTYFPDLDFEGTDTFRYAISTQRNEGQEFLDSANFATVSIEVEPFNANPIFNIPTSVEIWEDETTSFTIEDFFTGVLGGDPDLYGEDERQQDVTFSIELQNETPTGLMAGLPDVSTGSSITFDPTMDFSGEAIYVVTATDDGTNINGGPTLDPQSTSKTFTVTVHPVNDAPRFDPAVAGTNGQPDAADDPFEDYGWEVANVVDITTGFVTDASITYTMPEDGTQAVGQPEEALFIPARLAGGTGANYAPIGLVDVFNVGPDDEASDVPYGNQTLPLLDVPATTTLGGTLTPGTKDIGGQTVDGYFYVPPTDQNNLFNTPLDSFVYTVTDDGLSFRDGALTDEPQSSSNTVFLNMVPINDQPTFNVNLPLVDSNDPSGPRVPLFLTEDSPEQIIPGFVFDILTGPTTAEDELRDQTTILSWEPGANNPLNEAEFFLDGLTLEQDGTLTFQPNTDVYGSYEFVILMEDTGDDNEARGDVHDAESVTVTITVLAVNDPPRFNPDVTGTDLVENPNDADAAYEVAEEVDPATGLVIDGTITYRLKEDNTLAVDASKQSYFIPLRRDPNIVGYNPFGLLDVFVAGPENEIDPNAAAGGQTVSLVVPPTTTEKGGTIEVATVNNVAGVIYTPPTDYNRDIDGPDSFVYEAIDNGTDQVIDGTLIPNALKTANTVVFDLTPVNDAPLFSVDLPAADSNDPTGPLAPLEALEDSATTTLPGFVFDIFAGPAATATDELASQDLTLTLIPNDPSAVAAAFAELPELTQDGQLSFKPAVDYYGDLGFTITLVDNGLDDATSDPDRGDRNEAVSVSFTISILPVNDAPRLDPAELVGLVENPANPSDDAYSVSQTDGSITYTLKEDNTQPVGSAPEPYFFPLRRPDVAGYNPVGLIDVFVPGPQNEIDGLDEDPGAYAGDQSLSLHSLPPTTALGGTLELGTKDGVDGVFYTPPVDYNNQIGIEDSFVYEVIDDGTSKPINDVLQDDFRISSNTVSFNLTDVNDQPLFDVALPLVDSGDPNSGLAPLQVLEDTDTVTITGFVNNILAGPDPTASDELLTQTLDLTLTPTNPIDVSAFFDEVPTLTQDGTLSFKPAFDVYGDFEYVINLQDSGDDDPIRGDERNADTATFTISVLPVNDAPRFVPEVTGTSNSNGDDDQYSVNEQIDDVTGLDLDGTINLTLKEDNTPAVGDAFEPYFIPFYGTSAGTNDDDEPLFNPLGLFDVFTAGPLNELDPNAYAGNQTIGLQSMPTATELGGTLELGSIIDGNGLEVFGVFYTPPVDYNLDIGEPDSFVYSVIDDGRSQPIGGSLQDDFKASQNTVSLTMTPVNDQPLFDVNLPLVDSNDPASPFADIRVLEDSTQTVIPDLVTGMQTGPDTATDELENQTAELFLTPMSYDPADEDNFFADGPTLGQDGSLTFTPAIDAFGVFEFVIDYIDSGDADDARGDQNTADAATITITVLPVNDGPRVNTEFAGEGQENGDDDQWAVGGPSDPNGFGVISYTLREDVTPAVGEPFEPFFIPFRRDQSIQGFNRLGLIDALTVGPDNEAAPGVHGGDQTLSIDVPTETQRGGMLVPMTVNGVEGVYYTPPLNYNNIVGIPDVFEYTVTDNGGTYQDINGTLISDPLSYTNAVILNLNFVNDEPQFIVNRAPADPSNPEAGFQPIEVLEDSSLTRVNSFAVGIHAAPPLSAFDEVDALIGQDVFFDVAPRSFLPTEMSQFFNVAPAISPQGNLTFEPAADVFGEFVFQVQLLDNGERNPERGDDWASQPATITINILPVNDSPVLVDGAATIEITEDANGNEILEDPIDPIFIPARTTGNQVGLLDVFAPGPDNESSDITPGGNQSVSFDPILPQRTVGGGTLTPEFDNDGEITGFFYTPREHFNGTDTFIYTVTDDGTSVEIGTDLTEVPDRRIATNTVLISVKPVNDPPLYSGPQNVNVIEDGNYSSPPEGTPIENWATNILAGPPRAEDEQDQVLQFEIVLSPEDQALFAEQPTAVIDPETKTASLHFVPALNANGTVLATAVLTDTPTDGTDPESISRAFTITIDPVNDAPTYEIADGLEFIQVDEDSGPYTATWAEEVSPGPADESEQTVRFDVAVPAHQQGLFQQQPQINVNAADPNNMTGELRFIPALHANGLVNLMVTAIDSEGAASEPFALDLLIAPINDAPTAVADELSSTEDIVLTIPSSTLLSNDIDPDLGNPSDTLSIDVNVLSPLTQNGALVTYDETTGNFTYNPTFSDAIQSLPPYQPALIINGQEVIPEQGRLVDSFTYRAIDLAGATSNIVTVAITIDGVNDAPVAVDDSPTLNADGPTIIRAFDNDFDIDGDVNPSTFEITSQPAFGTLELGSDDNGDTIVIYRASSVFTTQDTFKYQVADNLGVFSNEATVRVLANAAPILIDDRASTYVDEPVIVDVADNDSDPDGSLDLTSIEITSPASRGTAVPLADGTVRYIPSPTFTGIDTFQYIMADDDGRLGEAATVTINVIGSRLQNPVLQEDVSGDGNVTPLDALLVINRLASSGSLSIPVTELDSGPAYYDVNGDQTVGLRDALDVINYLTRQASGQTEQIPTPAPVQDEVIQLLANDIDDDDDKDDHVSAVDAAFADLA</sequence>
<dbReference type="InterPro" id="IPR002126">
    <property type="entry name" value="Cadherin-like_dom"/>
</dbReference>
<dbReference type="SMART" id="SM00710">
    <property type="entry name" value="PbH1"/>
    <property type="match status" value="7"/>
</dbReference>
<dbReference type="SUPFAM" id="SSF63446">
    <property type="entry name" value="Type I dockerin domain"/>
    <property type="match status" value="1"/>
</dbReference>
<dbReference type="InterPro" id="IPR036439">
    <property type="entry name" value="Dockerin_dom_sf"/>
</dbReference>
<feature type="region of interest" description="Disordered" evidence="1">
    <location>
        <begin position="1"/>
        <end position="29"/>
    </location>
</feature>
<feature type="region of interest" description="Disordered" evidence="1">
    <location>
        <begin position="3220"/>
        <end position="3242"/>
    </location>
</feature>
<evidence type="ECO:0000256" key="1">
    <source>
        <dbReference type="SAM" id="MobiDB-lite"/>
    </source>
</evidence>
<dbReference type="Pfam" id="PF00404">
    <property type="entry name" value="Dockerin_1"/>
    <property type="match status" value="1"/>
</dbReference>
<dbReference type="GO" id="GO:0016020">
    <property type="term" value="C:membrane"/>
    <property type="evidence" value="ECO:0007669"/>
    <property type="project" value="InterPro"/>
</dbReference>
<gene>
    <name evidence="3" type="ORF">SV7mr_37130</name>
</gene>
<feature type="compositionally biased region" description="Polar residues" evidence="1">
    <location>
        <begin position="733"/>
        <end position="751"/>
    </location>
</feature>
<feature type="region of interest" description="Disordered" evidence="1">
    <location>
        <begin position="733"/>
        <end position="752"/>
    </location>
</feature>
<dbReference type="Pfam" id="PF17803">
    <property type="entry name" value="Cadherin_4"/>
    <property type="match status" value="2"/>
</dbReference>
<dbReference type="RefSeq" id="WP_145274978.1">
    <property type="nucleotide sequence ID" value="NZ_CP036272.1"/>
</dbReference>
<feature type="region of interest" description="Disordered" evidence="1">
    <location>
        <begin position="452"/>
        <end position="485"/>
    </location>
</feature>
<reference evidence="3 4" key="1">
    <citation type="submission" date="2019-02" db="EMBL/GenBank/DDBJ databases">
        <title>Deep-cultivation of Planctomycetes and their phenomic and genomic characterization uncovers novel biology.</title>
        <authorList>
            <person name="Wiegand S."/>
            <person name="Jogler M."/>
            <person name="Boedeker C."/>
            <person name="Pinto D."/>
            <person name="Vollmers J."/>
            <person name="Rivas-Marin E."/>
            <person name="Kohn T."/>
            <person name="Peeters S.H."/>
            <person name="Heuer A."/>
            <person name="Rast P."/>
            <person name="Oberbeckmann S."/>
            <person name="Bunk B."/>
            <person name="Jeske O."/>
            <person name="Meyerdierks A."/>
            <person name="Storesund J.E."/>
            <person name="Kallscheuer N."/>
            <person name="Luecker S."/>
            <person name="Lage O.M."/>
            <person name="Pohl T."/>
            <person name="Merkel B.J."/>
            <person name="Hornburger P."/>
            <person name="Mueller R.-W."/>
            <person name="Bruemmer F."/>
            <person name="Labrenz M."/>
            <person name="Spormann A.M."/>
            <person name="Op den Camp H."/>
            <person name="Overmann J."/>
            <person name="Amann R."/>
            <person name="Jetten M.S.M."/>
            <person name="Mascher T."/>
            <person name="Medema M.H."/>
            <person name="Devos D.P."/>
            <person name="Kaster A.-K."/>
            <person name="Ovreas L."/>
            <person name="Rohde M."/>
            <person name="Galperin M.Y."/>
            <person name="Jogler C."/>
        </authorList>
    </citation>
    <scope>NUCLEOTIDE SEQUENCE [LARGE SCALE GENOMIC DNA]</scope>
    <source>
        <strain evidence="3 4">SV_7m_r</strain>
    </source>
</reference>
<dbReference type="InterPro" id="IPR024079">
    <property type="entry name" value="MetalloPept_cat_dom_sf"/>
</dbReference>
<dbReference type="Gene3D" id="2.60.120.380">
    <property type="match status" value="3"/>
</dbReference>
<dbReference type="InterPro" id="IPR040853">
    <property type="entry name" value="RapA2_cadherin-like"/>
</dbReference>
<dbReference type="EMBL" id="CP036272">
    <property type="protein sequence ID" value="QDT61181.1"/>
    <property type="molecule type" value="Genomic_DNA"/>
</dbReference>
<dbReference type="NCBIfam" id="NF012211">
    <property type="entry name" value="tand_rpt_95"/>
    <property type="match status" value="1"/>
</dbReference>
<dbReference type="GO" id="GO:0000272">
    <property type="term" value="P:polysaccharide catabolic process"/>
    <property type="evidence" value="ECO:0007669"/>
    <property type="project" value="InterPro"/>
</dbReference>
<dbReference type="Gene3D" id="2.60.40.2810">
    <property type="match status" value="1"/>
</dbReference>
<accession>A0A517SYR9</accession>
<dbReference type="Gene3D" id="1.10.1330.10">
    <property type="entry name" value="Dockerin domain"/>
    <property type="match status" value="1"/>
</dbReference>
<protein>
    <recommendedName>
        <fullName evidence="2">Cadherin domain-containing protein</fullName>
    </recommendedName>
</protein>
<dbReference type="InterPro" id="IPR011050">
    <property type="entry name" value="Pectin_lyase_fold/virulence"/>
</dbReference>
<dbReference type="InterPro" id="IPR006626">
    <property type="entry name" value="PbH1"/>
</dbReference>
<feature type="compositionally biased region" description="Basic and acidic residues" evidence="1">
    <location>
        <begin position="463"/>
        <end position="476"/>
    </location>
</feature>
<feature type="domain" description="Cadherin" evidence="2">
    <location>
        <begin position="3844"/>
        <end position="3953"/>
    </location>
</feature>
<dbReference type="PROSITE" id="PS50268">
    <property type="entry name" value="CADHERIN_2"/>
    <property type="match status" value="2"/>
</dbReference>
<dbReference type="GO" id="GO:0004553">
    <property type="term" value="F:hydrolase activity, hydrolyzing O-glycosyl compounds"/>
    <property type="evidence" value="ECO:0007669"/>
    <property type="project" value="InterPro"/>
</dbReference>
<evidence type="ECO:0000313" key="4">
    <source>
        <dbReference type="Proteomes" id="UP000315003"/>
    </source>
</evidence>
<evidence type="ECO:0000313" key="3">
    <source>
        <dbReference type="EMBL" id="QDT61181.1"/>
    </source>
</evidence>
<dbReference type="SUPFAM" id="SSF55486">
    <property type="entry name" value="Metalloproteases ('zincins'), catalytic domain"/>
    <property type="match status" value="1"/>
</dbReference>
<feature type="domain" description="Cadherin" evidence="2">
    <location>
        <begin position="3506"/>
        <end position="3628"/>
    </location>
</feature>
<evidence type="ECO:0000259" key="2">
    <source>
        <dbReference type="PROSITE" id="PS50268"/>
    </source>
</evidence>
<dbReference type="Pfam" id="PF20009">
    <property type="entry name" value="GEVED"/>
    <property type="match status" value="1"/>
</dbReference>
<dbReference type="InterPro" id="IPR002105">
    <property type="entry name" value="Dockerin_1_rpt"/>
</dbReference>
<keyword evidence="4" id="KW-1185">Reference proteome</keyword>
<dbReference type="Pfam" id="PF17963">
    <property type="entry name" value="Big_9"/>
    <property type="match status" value="1"/>
</dbReference>
<dbReference type="InterPro" id="IPR007280">
    <property type="entry name" value="Peptidase_C_arc/bac"/>
</dbReference>
<feature type="compositionally biased region" description="Basic residues" evidence="1">
    <location>
        <begin position="14"/>
        <end position="27"/>
    </location>
</feature>
<name>A0A517SYR9_9BACT</name>
<dbReference type="GO" id="GO:0007156">
    <property type="term" value="P:homophilic cell adhesion via plasma membrane adhesion molecules"/>
    <property type="evidence" value="ECO:0007669"/>
    <property type="project" value="InterPro"/>
</dbReference>
<dbReference type="InterPro" id="IPR045474">
    <property type="entry name" value="GEVED"/>
</dbReference>
<dbReference type="Pfam" id="PF04151">
    <property type="entry name" value="PPC"/>
    <property type="match status" value="1"/>
</dbReference>
<proteinExistence type="predicted"/>
<feature type="region of interest" description="Disordered" evidence="1">
    <location>
        <begin position="2147"/>
        <end position="2168"/>
    </location>
</feature>
<dbReference type="Proteomes" id="UP000315003">
    <property type="component" value="Chromosome"/>
</dbReference>
<dbReference type="OrthoDB" id="247526at2"/>
<dbReference type="SUPFAM" id="SSF51126">
    <property type="entry name" value="Pectin lyase-like"/>
    <property type="match status" value="1"/>
</dbReference>